<dbReference type="InterPro" id="IPR048746">
    <property type="entry name" value="CCL2-like_lectin"/>
</dbReference>
<dbReference type="EMBL" id="MU154541">
    <property type="protein sequence ID" value="KAF9497763.1"/>
    <property type="molecule type" value="Genomic_DNA"/>
</dbReference>
<dbReference type="Proteomes" id="UP000807025">
    <property type="component" value="Unassembled WGS sequence"/>
</dbReference>
<evidence type="ECO:0000313" key="2">
    <source>
        <dbReference type="EMBL" id="KAF9497763.1"/>
    </source>
</evidence>
<reference evidence="2" key="1">
    <citation type="submission" date="2020-11" db="EMBL/GenBank/DDBJ databases">
        <authorList>
            <consortium name="DOE Joint Genome Institute"/>
            <person name="Ahrendt S."/>
            <person name="Riley R."/>
            <person name="Andreopoulos W."/>
            <person name="Labutti K."/>
            <person name="Pangilinan J."/>
            <person name="Ruiz-Duenas F.J."/>
            <person name="Barrasa J.M."/>
            <person name="Sanchez-Garcia M."/>
            <person name="Camarero S."/>
            <person name="Miyauchi S."/>
            <person name="Serrano A."/>
            <person name="Linde D."/>
            <person name="Babiker R."/>
            <person name="Drula E."/>
            <person name="Ayuso-Fernandez I."/>
            <person name="Pacheco R."/>
            <person name="Padilla G."/>
            <person name="Ferreira P."/>
            <person name="Barriuso J."/>
            <person name="Kellner H."/>
            <person name="Castanera R."/>
            <person name="Alfaro M."/>
            <person name="Ramirez L."/>
            <person name="Pisabarro A.G."/>
            <person name="Kuo A."/>
            <person name="Tritt A."/>
            <person name="Lipzen A."/>
            <person name="He G."/>
            <person name="Yan M."/>
            <person name="Ng V."/>
            <person name="Cullen D."/>
            <person name="Martin F."/>
            <person name="Rosso M.-N."/>
            <person name="Henrissat B."/>
            <person name="Hibbett D."/>
            <person name="Martinez A.T."/>
            <person name="Grigoriev I.V."/>
        </authorList>
    </citation>
    <scope>NUCLEOTIDE SEQUENCE</scope>
    <source>
        <strain evidence="2">ATCC 90797</strain>
    </source>
</reference>
<name>A0A9P6A0N9_PLEER</name>
<organism evidence="2 3">
    <name type="scientific">Pleurotus eryngii</name>
    <name type="common">Boletus of the steppes</name>
    <dbReference type="NCBI Taxonomy" id="5323"/>
    <lineage>
        <taxon>Eukaryota</taxon>
        <taxon>Fungi</taxon>
        <taxon>Dikarya</taxon>
        <taxon>Basidiomycota</taxon>
        <taxon>Agaricomycotina</taxon>
        <taxon>Agaricomycetes</taxon>
        <taxon>Agaricomycetidae</taxon>
        <taxon>Agaricales</taxon>
        <taxon>Pleurotineae</taxon>
        <taxon>Pleurotaceae</taxon>
        <taxon>Pleurotus</taxon>
    </lineage>
</organism>
<gene>
    <name evidence="2" type="ORF">BDN71DRAFT_1444146</name>
</gene>
<dbReference type="OrthoDB" id="5271368at2759"/>
<sequence length="121" mass="13400">MANTTLGSAMFNQGTYYITNRMLSPSGKKLALTFNRENNTVTVTPLFNATDRAVRSPSASIIALTDVLNRLAGVQPTLADWNGLRRYQGTFSWGFVRTLRNTPSGATYVRSMSKLPFLLTF</sequence>
<feature type="domain" description="CCL2-like lectin" evidence="1">
    <location>
        <begin position="14"/>
        <end position="51"/>
    </location>
</feature>
<dbReference type="Pfam" id="PF21595">
    <property type="entry name" value="CCL2-like"/>
    <property type="match status" value="1"/>
</dbReference>
<evidence type="ECO:0000259" key="1">
    <source>
        <dbReference type="Pfam" id="PF21595"/>
    </source>
</evidence>
<dbReference type="AlphaFoldDB" id="A0A9P6A0N9"/>
<proteinExistence type="predicted"/>
<protein>
    <recommendedName>
        <fullName evidence="1">CCL2-like lectin domain-containing protein</fullName>
    </recommendedName>
</protein>
<keyword evidence="3" id="KW-1185">Reference proteome</keyword>
<comment type="caution">
    <text evidence="2">The sequence shown here is derived from an EMBL/GenBank/DDBJ whole genome shotgun (WGS) entry which is preliminary data.</text>
</comment>
<accession>A0A9P6A0N9</accession>
<evidence type="ECO:0000313" key="3">
    <source>
        <dbReference type="Proteomes" id="UP000807025"/>
    </source>
</evidence>
<dbReference type="Gene3D" id="2.80.10.50">
    <property type="match status" value="1"/>
</dbReference>